<evidence type="ECO:0000313" key="1">
    <source>
        <dbReference type="EMBL" id="ROO25778.1"/>
    </source>
</evidence>
<name>A0A423PJJ7_9GAMM</name>
<reference evidence="1 2" key="1">
    <citation type="submission" date="2013-10" db="EMBL/GenBank/DDBJ databases">
        <title>Salinisphaera halophila YIM 95161 Genome Sequencing.</title>
        <authorList>
            <person name="Lai Q."/>
            <person name="Li C."/>
            <person name="Shao Z."/>
        </authorList>
    </citation>
    <scope>NUCLEOTIDE SEQUENCE [LARGE SCALE GENOMIC DNA]</scope>
    <source>
        <strain evidence="1 2">YIM 95161</strain>
    </source>
</reference>
<comment type="caution">
    <text evidence="1">The sequence shown here is derived from an EMBL/GenBank/DDBJ whole genome shotgun (WGS) entry which is preliminary data.</text>
</comment>
<protein>
    <submittedName>
        <fullName evidence="1">Phosphoglycerate mutase</fullName>
    </submittedName>
</protein>
<dbReference type="PANTHER" id="PTHR48100">
    <property type="entry name" value="BROAD-SPECIFICITY PHOSPHATASE YOR283W-RELATED"/>
    <property type="match status" value="1"/>
</dbReference>
<dbReference type="PANTHER" id="PTHR48100:SF1">
    <property type="entry name" value="HISTIDINE PHOSPHATASE FAMILY PROTEIN-RELATED"/>
    <property type="match status" value="1"/>
</dbReference>
<dbReference type="Proteomes" id="UP000285123">
    <property type="component" value="Unassembled WGS sequence"/>
</dbReference>
<organism evidence="1 2">
    <name type="scientific">Salinisphaera orenii YIM 95161</name>
    <dbReference type="NCBI Taxonomy" id="1051139"/>
    <lineage>
        <taxon>Bacteria</taxon>
        <taxon>Pseudomonadati</taxon>
        <taxon>Pseudomonadota</taxon>
        <taxon>Gammaproteobacteria</taxon>
        <taxon>Salinisphaerales</taxon>
        <taxon>Salinisphaeraceae</taxon>
        <taxon>Salinisphaera</taxon>
    </lineage>
</organism>
<dbReference type="AlphaFoldDB" id="A0A423PJJ7"/>
<dbReference type="Pfam" id="PF00300">
    <property type="entry name" value="His_Phos_1"/>
    <property type="match status" value="1"/>
</dbReference>
<dbReference type="InterPro" id="IPR013078">
    <property type="entry name" value="His_Pase_superF_clade-1"/>
</dbReference>
<dbReference type="RefSeq" id="WP_123592049.1">
    <property type="nucleotide sequence ID" value="NZ_AYKF01000110.1"/>
</dbReference>
<dbReference type="Gene3D" id="3.40.50.1240">
    <property type="entry name" value="Phosphoglycerate mutase-like"/>
    <property type="match status" value="1"/>
</dbReference>
<proteinExistence type="predicted"/>
<gene>
    <name evidence="1" type="ORF">SAHL_14130</name>
</gene>
<dbReference type="GO" id="GO:0016791">
    <property type="term" value="F:phosphatase activity"/>
    <property type="evidence" value="ECO:0007669"/>
    <property type="project" value="TreeGrafter"/>
</dbReference>
<evidence type="ECO:0000313" key="2">
    <source>
        <dbReference type="Proteomes" id="UP000285123"/>
    </source>
</evidence>
<dbReference type="SMART" id="SM00855">
    <property type="entry name" value="PGAM"/>
    <property type="match status" value="1"/>
</dbReference>
<dbReference type="InterPro" id="IPR029033">
    <property type="entry name" value="His_PPase_superfam"/>
</dbReference>
<dbReference type="CDD" id="cd07067">
    <property type="entry name" value="HP_PGM_like"/>
    <property type="match status" value="1"/>
</dbReference>
<dbReference type="SUPFAM" id="SSF53254">
    <property type="entry name" value="Phosphoglycerate mutase-like"/>
    <property type="match status" value="1"/>
</dbReference>
<dbReference type="GO" id="GO:0005737">
    <property type="term" value="C:cytoplasm"/>
    <property type="evidence" value="ECO:0007669"/>
    <property type="project" value="TreeGrafter"/>
</dbReference>
<dbReference type="EMBL" id="AYKF01000110">
    <property type="protein sequence ID" value="ROO25778.1"/>
    <property type="molecule type" value="Genomic_DNA"/>
</dbReference>
<accession>A0A423PJJ7</accession>
<sequence length="207" mass="21900">MTGIATTTIDLLRHAECEGGAIFRGSRDVALAAAGWARLRRVAAGVPDWQWVTSSPLIRCRAFAEALAAERGLACGVDARFREMSFGAWEGRPVADVWAEEETAASAWLADPEAHPPPGGEALAAVRARAREGFDDRIDAARGSHGVIVTHGGLMRALLGDLLAMPGTAIQRLATPYACLSRLRVTHAAQGDMLRLVGHNIGGDDVA</sequence>
<dbReference type="InterPro" id="IPR050275">
    <property type="entry name" value="PGM_Phosphatase"/>
</dbReference>
<dbReference type="OrthoDB" id="9783269at2"/>